<organism evidence="2 3">
    <name type="scientific">Gymnopilus junonius</name>
    <name type="common">Spectacular rustgill mushroom</name>
    <name type="synonym">Gymnopilus spectabilis subsp. junonius</name>
    <dbReference type="NCBI Taxonomy" id="109634"/>
    <lineage>
        <taxon>Eukaryota</taxon>
        <taxon>Fungi</taxon>
        <taxon>Dikarya</taxon>
        <taxon>Basidiomycota</taxon>
        <taxon>Agaricomycotina</taxon>
        <taxon>Agaricomycetes</taxon>
        <taxon>Agaricomycetidae</taxon>
        <taxon>Agaricales</taxon>
        <taxon>Agaricineae</taxon>
        <taxon>Hymenogastraceae</taxon>
        <taxon>Gymnopilus</taxon>
    </lineage>
</organism>
<feature type="compositionally biased region" description="Low complexity" evidence="1">
    <location>
        <begin position="44"/>
        <end position="75"/>
    </location>
</feature>
<feature type="region of interest" description="Disordered" evidence="1">
    <location>
        <begin position="1"/>
        <end position="79"/>
    </location>
</feature>
<gene>
    <name evidence="2" type="ORF">CPB84DRAFT_1854449</name>
</gene>
<dbReference type="Proteomes" id="UP000724874">
    <property type="component" value="Unassembled WGS sequence"/>
</dbReference>
<dbReference type="EMBL" id="JADNYJ010000266">
    <property type="protein sequence ID" value="KAF8872476.1"/>
    <property type="molecule type" value="Genomic_DNA"/>
</dbReference>
<reference evidence="2" key="1">
    <citation type="submission" date="2020-11" db="EMBL/GenBank/DDBJ databases">
        <authorList>
            <consortium name="DOE Joint Genome Institute"/>
            <person name="Ahrendt S."/>
            <person name="Riley R."/>
            <person name="Andreopoulos W."/>
            <person name="LaButti K."/>
            <person name="Pangilinan J."/>
            <person name="Ruiz-duenas F.J."/>
            <person name="Barrasa J.M."/>
            <person name="Sanchez-Garcia M."/>
            <person name="Camarero S."/>
            <person name="Miyauchi S."/>
            <person name="Serrano A."/>
            <person name="Linde D."/>
            <person name="Babiker R."/>
            <person name="Drula E."/>
            <person name="Ayuso-Fernandez I."/>
            <person name="Pacheco R."/>
            <person name="Padilla G."/>
            <person name="Ferreira P."/>
            <person name="Barriuso J."/>
            <person name="Kellner H."/>
            <person name="Castanera R."/>
            <person name="Alfaro M."/>
            <person name="Ramirez L."/>
            <person name="Pisabarro A.G."/>
            <person name="Kuo A."/>
            <person name="Tritt A."/>
            <person name="Lipzen A."/>
            <person name="He G."/>
            <person name="Yan M."/>
            <person name="Ng V."/>
            <person name="Cullen D."/>
            <person name="Martin F."/>
            <person name="Rosso M.-N."/>
            <person name="Henrissat B."/>
            <person name="Hibbett D."/>
            <person name="Martinez A.T."/>
            <person name="Grigoriev I.V."/>
        </authorList>
    </citation>
    <scope>NUCLEOTIDE SEQUENCE</scope>
    <source>
        <strain evidence="2">AH 44721</strain>
    </source>
</reference>
<evidence type="ECO:0000313" key="2">
    <source>
        <dbReference type="EMBL" id="KAF8872476.1"/>
    </source>
</evidence>
<keyword evidence="3" id="KW-1185">Reference proteome</keyword>
<protein>
    <submittedName>
        <fullName evidence="2">Uncharacterized protein</fullName>
    </submittedName>
</protein>
<dbReference type="AlphaFoldDB" id="A0A9P5N7N1"/>
<evidence type="ECO:0000313" key="3">
    <source>
        <dbReference type="Proteomes" id="UP000724874"/>
    </source>
</evidence>
<proteinExistence type="predicted"/>
<evidence type="ECO:0000256" key="1">
    <source>
        <dbReference type="SAM" id="MobiDB-lite"/>
    </source>
</evidence>
<name>A0A9P5N7N1_GYMJU</name>
<sequence length="130" mass="13847">MIVKQPLPEDPTPYDAPPSYDALTDVPGPSVSVQDYKGPLIDRSTPIASSSRSAPPLSPSSSTSFSLKSPTSPSADNKAKVVQLTGLASLPQPKLAQHASPKHCHWARPRPGAGVYLQFTSEHRDPPKLL</sequence>
<comment type="caution">
    <text evidence="2">The sequence shown here is derived from an EMBL/GenBank/DDBJ whole genome shotgun (WGS) entry which is preliminary data.</text>
</comment>
<accession>A0A9P5N7N1</accession>